<dbReference type="SMART" id="SM00347">
    <property type="entry name" value="HTH_MARR"/>
    <property type="match status" value="1"/>
</dbReference>
<keyword evidence="3" id="KW-0238">DNA-binding</keyword>
<proteinExistence type="predicted"/>
<protein>
    <submittedName>
        <fullName evidence="3">DNA-binding MarR family transcriptional regulator</fullName>
    </submittedName>
</protein>
<comment type="caution">
    <text evidence="3">The sequence shown here is derived from an EMBL/GenBank/DDBJ whole genome shotgun (WGS) entry which is preliminary data.</text>
</comment>
<dbReference type="GO" id="GO:0003700">
    <property type="term" value="F:DNA-binding transcription factor activity"/>
    <property type="evidence" value="ECO:0007669"/>
    <property type="project" value="InterPro"/>
</dbReference>
<dbReference type="SUPFAM" id="SSF46785">
    <property type="entry name" value="Winged helix' DNA-binding domain"/>
    <property type="match status" value="1"/>
</dbReference>
<evidence type="ECO:0000259" key="2">
    <source>
        <dbReference type="SMART" id="SM00347"/>
    </source>
</evidence>
<dbReference type="GO" id="GO:0003677">
    <property type="term" value="F:DNA binding"/>
    <property type="evidence" value="ECO:0007669"/>
    <property type="project" value="UniProtKB-KW"/>
</dbReference>
<dbReference type="Gene3D" id="1.10.10.10">
    <property type="entry name" value="Winged helix-like DNA-binding domain superfamily/Winged helix DNA-binding domain"/>
    <property type="match status" value="1"/>
</dbReference>
<gene>
    <name evidence="3" type="ORF">F4554_000424</name>
</gene>
<dbReference type="Pfam" id="PF12802">
    <property type="entry name" value="MarR_2"/>
    <property type="match status" value="1"/>
</dbReference>
<accession>A0A852ZHM1</accession>
<sequence>MVSPPPAGDRARKSAQRPDPTEVSHWRPLHLLLAAMDDEIAALYAERGVTGIRPRFTRPLIRLGREGPMTIRALSEALGVSHSAMSQTVSALRREGFVRSTPGADARTREVAVTSRAREVLPFLEAEWRATERAVADLEGEIPYPLSQVVRDLQAALDQRSFGDRIAAHLDDEVGTP</sequence>
<feature type="domain" description="HTH marR-type" evidence="2">
    <location>
        <begin position="45"/>
        <end position="142"/>
    </location>
</feature>
<dbReference type="InterPro" id="IPR036388">
    <property type="entry name" value="WH-like_DNA-bd_sf"/>
</dbReference>
<evidence type="ECO:0000313" key="3">
    <source>
        <dbReference type="EMBL" id="NYH87786.1"/>
    </source>
</evidence>
<dbReference type="EMBL" id="JACBZH010000001">
    <property type="protein sequence ID" value="NYH87786.1"/>
    <property type="molecule type" value="Genomic_DNA"/>
</dbReference>
<evidence type="ECO:0000256" key="1">
    <source>
        <dbReference type="SAM" id="MobiDB-lite"/>
    </source>
</evidence>
<dbReference type="InterPro" id="IPR011991">
    <property type="entry name" value="ArsR-like_HTH"/>
</dbReference>
<feature type="region of interest" description="Disordered" evidence="1">
    <location>
        <begin position="1"/>
        <end position="23"/>
    </location>
</feature>
<dbReference type="InterPro" id="IPR000835">
    <property type="entry name" value="HTH_MarR-typ"/>
</dbReference>
<dbReference type="AlphaFoldDB" id="A0A852ZHM1"/>
<dbReference type="Proteomes" id="UP000579605">
    <property type="component" value="Unassembled WGS sequence"/>
</dbReference>
<dbReference type="CDD" id="cd00090">
    <property type="entry name" value="HTH_ARSR"/>
    <property type="match status" value="1"/>
</dbReference>
<organism evidence="3 4">
    <name type="scientific">Actinopolymorpha rutila</name>
    <dbReference type="NCBI Taxonomy" id="446787"/>
    <lineage>
        <taxon>Bacteria</taxon>
        <taxon>Bacillati</taxon>
        <taxon>Actinomycetota</taxon>
        <taxon>Actinomycetes</taxon>
        <taxon>Propionibacteriales</taxon>
        <taxon>Actinopolymorphaceae</taxon>
        <taxon>Actinopolymorpha</taxon>
    </lineage>
</organism>
<keyword evidence="4" id="KW-1185">Reference proteome</keyword>
<dbReference type="RefSeq" id="WP_179785799.1">
    <property type="nucleotide sequence ID" value="NZ_BAAARR010000034.1"/>
</dbReference>
<reference evidence="3 4" key="1">
    <citation type="submission" date="2020-07" db="EMBL/GenBank/DDBJ databases">
        <title>Sequencing the genomes of 1000 actinobacteria strains.</title>
        <authorList>
            <person name="Klenk H.-P."/>
        </authorList>
    </citation>
    <scope>NUCLEOTIDE SEQUENCE [LARGE SCALE GENOMIC DNA]</scope>
    <source>
        <strain evidence="3 4">DSM 18448</strain>
    </source>
</reference>
<name>A0A852ZHM1_9ACTN</name>
<dbReference type="InterPro" id="IPR036390">
    <property type="entry name" value="WH_DNA-bd_sf"/>
</dbReference>
<evidence type="ECO:0000313" key="4">
    <source>
        <dbReference type="Proteomes" id="UP000579605"/>
    </source>
</evidence>